<evidence type="ECO:0000256" key="1">
    <source>
        <dbReference type="SAM" id="MobiDB-lite"/>
    </source>
</evidence>
<organism evidence="2 3">
    <name type="scientific">Burkholderia pseudomallei</name>
    <name type="common">Pseudomonas pseudomallei</name>
    <dbReference type="NCBI Taxonomy" id="28450"/>
    <lineage>
        <taxon>Bacteria</taxon>
        <taxon>Pseudomonadati</taxon>
        <taxon>Pseudomonadota</taxon>
        <taxon>Betaproteobacteria</taxon>
        <taxon>Burkholderiales</taxon>
        <taxon>Burkholderiaceae</taxon>
        <taxon>Burkholderia</taxon>
        <taxon>pseudomallei group</taxon>
    </lineage>
</organism>
<protein>
    <submittedName>
        <fullName evidence="2">Uncharacterized protein</fullName>
    </submittedName>
</protein>
<dbReference type="Proteomes" id="UP000231878">
    <property type="component" value="Unassembled WGS sequence"/>
</dbReference>
<gene>
    <name evidence="2" type="ORF">CWD88_06960</name>
</gene>
<reference evidence="2 3" key="1">
    <citation type="submission" date="2017-11" db="EMBL/GenBank/DDBJ databases">
        <title>Molecular characterization of Burkholderia pseudomallei and closely related isolates from Vietnam.</title>
        <authorList>
            <person name="Ustinov D.V."/>
            <person name="Antonov A.S."/>
            <person name="Avdusheva E.F."/>
            <person name="Shpak I.M."/>
            <person name="Zakharova I.B."/>
            <person name="Thi L.A."/>
            <person name="Teteryatnikova N."/>
            <person name="Lopasteyskaya Y.A."/>
            <person name="Kuzyutina J.A."/>
            <person name="Ngo T.N."/>
            <person name="Victorov D.V."/>
        </authorList>
    </citation>
    <scope>NUCLEOTIDE SEQUENCE [LARGE SCALE GENOMIC DNA]</scope>
    <source>
        <strain evidence="2 3">V1512</strain>
    </source>
</reference>
<sequence>MKWAHAGRPPKRREIGPCDRLHGDSRVARCAHAPMPRTGGVSRAACAYARTSRRLVAARPDRTRFGLHAAAGHSKPGQSTERSGVAAAFPLTKG</sequence>
<accession>A0AAX0UF04</accession>
<comment type="caution">
    <text evidence="2">The sequence shown here is derived from an EMBL/GenBank/DDBJ whole genome shotgun (WGS) entry which is preliminary data.</text>
</comment>
<dbReference type="EMBL" id="PHRB01000004">
    <property type="protein sequence ID" value="PJO67212.1"/>
    <property type="molecule type" value="Genomic_DNA"/>
</dbReference>
<evidence type="ECO:0000313" key="3">
    <source>
        <dbReference type="Proteomes" id="UP000231878"/>
    </source>
</evidence>
<proteinExistence type="predicted"/>
<evidence type="ECO:0000313" key="2">
    <source>
        <dbReference type="EMBL" id="PJO67212.1"/>
    </source>
</evidence>
<feature type="region of interest" description="Disordered" evidence="1">
    <location>
        <begin position="69"/>
        <end position="94"/>
    </location>
</feature>
<feature type="region of interest" description="Disordered" evidence="1">
    <location>
        <begin position="1"/>
        <end position="20"/>
    </location>
</feature>
<dbReference type="AlphaFoldDB" id="A0AAX0UF04"/>
<name>A0AAX0UF04_BURPE</name>